<dbReference type="Gene3D" id="2.60.120.560">
    <property type="entry name" value="Exo-inulinase, domain 1"/>
    <property type="match status" value="1"/>
</dbReference>
<dbReference type="GO" id="GO:0005975">
    <property type="term" value="P:carbohydrate metabolic process"/>
    <property type="evidence" value="ECO:0007669"/>
    <property type="project" value="InterPro"/>
</dbReference>
<evidence type="ECO:0000259" key="2">
    <source>
        <dbReference type="Pfam" id="PF17390"/>
    </source>
</evidence>
<feature type="domain" description="Alpha-L-rhamnosidase C-terminal" evidence="2">
    <location>
        <begin position="716"/>
        <end position="779"/>
    </location>
</feature>
<feature type="domain" description="Alpha-L-rhamnosidase six-hairpin glycosidase" evidence="1">
    <location>
        <begin position="384"/>
        <end position="602"/>
    </location>
</feature>
<dbReference type="InterPro" id="IPR012341">
    <property type="entry name" value="6hp_glycosidase-like_sf"/>
</dbReference>
<dbReference type="Gene3D" id="1.50.10.10">
    <property type="match status" value="1"/>
</dbReference>
<accession>A0A0J9VMV0</accession>
<dbReference type="EMBL" id="DS231710">
    <property type="protein sequence ID" value="KNB12151.1"/>
    <property type="molecule type" value="Genomic_DNA"/>
</dbReference>
<gene>
    <name evidence="3" type="ORF">FOXG_11800</name>
</gene>
<dbReference type="InterPro" id="IPR035396">
    <property type="entry name" value="Bac_rhamnosid6H"/>
</dbReference>
<dbReference type="OrthoDB" id="10036721at2759"/>
<evidence type="ECO:0008006" key="5">
    <source>
        <dbReference type="Google" id="ProtNLM"/>
    </source>
</evidence>
<name>A0A0J9VMV0_FUSO4</name>
<organism evidence="3 4">
    <name type="scientific">Fusarium oxysporum f. sp. lycopersici (strain 4287 / CBS 123668 / FGSC 9935 / NRRL 34936)</name>
    <name type="common">Fusarium vascular wilt of tomato</name>
    <dbReference type="NCBI Taxonomy" id="426428"/>
    <lineage>
        <taxon>Eukaryota</taxon>
        <taxon>Fungi</taxon>
        <taxon>Dikarya</taxon>
        <taxon>Ascomycota</taxon>
        <taxon>Pezizomycotina</taxon>
        <taxon>Sordariomycetes</taxon>
        <taxon>Hypocreomycetidae</taxon>
        <taxon>Hypocreales</taxon>
        <taxon>Nectriaceae</taxon>
        <taxon>Fusarium</taxon>
        <taxon>Fusarium oxysporum species complex</taxon>
    </lineage>
</organism>
<evidence type="ECO:0000313" key="3">
    <source>
        <dbReference type="EMBL" id="KNB12151.1"/>
    </source>
</evidence>
<sequence>MENSWETRNTPKFVTPKRILRTSGNVINGKEIWSFTLSNGDFDNKAEVIFDYGRCEGGFPVFTIASTSAPEGHQQVAFQVTYSETIQGIDNENGDGPFFLFSNAMDSYRVCQHHATVTNNTQTVKPRFTQASQRYQKITLIDSSTSIVFSKVGFQAVRPDAPVKANFHCSDETINRIWRDGVRTVDLCTVAREETVPAWDVTDEGTRVYGSHWAPCRQGTRWSDYKVRFKTKIEEHGASWAVRMITNGLIFCLDTRSRTLTAVEGLSNKSCILPSFEKGSWQLPEALDLSGWLIIETVSVEDHVTVTIEGHEVATVRDIYVKAMLGNSLVNTGSVAFGGPPGWVALYRDLSVTDLGGLALYENSLLHAEAERTYGDFQVGTNKLACIIDGAKRDRASFGGDAFVTGRSIAYSTADFEVWKGTIQLLLSHQTKDGYLGNLCPIQAPEHDGVDDPPYYGHYSLIYALLLVVSIKDYWLHSGDWSLVKKSYGQLQRQMEFTKGFLNSDGLVQAPPYLSMTWFPMGGPVFGVSTGVNLAYLDALNAMASMSPDSKTASEYSHQAANLKQALIHMLWNNEQGTVRPALSLDPDGVSQDANAYAATLGVSTDHPKVVEGIFPASESLPFAFRGLDKWDKFALTSPYASGFALEALLAKNEGIKARELLSQVWGVMADQDSPNYSGAHWEAMKTDGSPFNHDVSLAHGWSSWPVFLLPRYLAGVYPLEAGWKRIGVEPVLAGLEAVKYSLETPQGHLSVVVHINEEGGKGSVKIVVPQGSTAVVRPPKSWVLENDAVIQGSGTEVSVKLSKYGL</sequence>
<dbReference type="RefSeq" id="XP_018250196.1">
    <property type="nucleotide sequence ID" value="XM_018391534.1"/>
</dbReference>
<dbReference type="Proteomes" id="UP000009097">
    <property type="component" value="Unassembled WGS sequence"/>
</dbReference>
<dbReference type="AlphaFoldDB" id="A0A0J9VMV0"/>
<dbReference type="SUPFAM" id="SSF48208">
    <property type="entry name" value="Six-hairpin glycosidases"/>
    <property type="match status" value="1"/>
</dbReference>
<dbReference type="InterPro" id="IPR008928">
    <property type="entry name" value="6-hairpin_glycosidase_sf"/>
</dbReference>
<dbReference type="InterPro" id="IPR035398">
    <property type="entry name" value="Bac_rhamnosid_C"/>
</dbReference>
<dbReference type="Pfam" id="PF17390">
    <property type="entry name" value="Bac_rhamnosid_C"/>
    <property type="match status" value="1"/>
</dbReference>
<dbReference type="GO" id="GO:0003824">
    <property type="term" value="F:catalytic activity"/>
    <property type="evidence" value="ECO:0007669"/>
    <property type="project" value="UniProtKB-ARBA"/>
</dbReference>
<dbReference type="GeneID" id="28953182"/>
<reference evidence="3" key="1">
    <citation type="submission" date="2007-04" db="EMBL/GenBank/DDBJ databases">
        <authorList>
            <consortium name="The Broad Institute Genome Sequencing Platform"/>
            <person name="Birren B."/>
            <person name="Lander E."/>
            <person name="Galagan J."/>
            <person name="Nusbaum C."/>
            <person name="Devon K."/>
            <person name="Ma L.-J."/>
            <person name="Jaffe D."/>
            <person name="Butler J."/>
            <person name="Alvarez P."/>
            <person name="Gnerre S."/>
            <person name="Grabherr M."/>
            <person name="Kleber M."/>
            <person name="Mauceli E."/>
            <person name="Brockman W."/>
            <person name="MacCallum I.A."/>
            <person name="Young S."/>
            <person name="LaButti K."/>
            <person name="DeCaprio D."/>
            <person name="Crawford M."/>
            <person name="Koehrsen M."/>
            <person name="Engels R."/>
            <person name="Montgomery P."/>
            <person name="Pearson M."/>
            <person name="Howarth C."/>
            <person name="Larson L."/>
            <person name="White J."/>
            <person name="O'Leary S."/>
            <person name="Kodira C."/>
            <person name="Zeng Q."/>
            <person name="Yandava C."/>
            <person name="Alvarado L."/>
            <person name="Kistler C."/>
            <person name="Shim W.-B."/>
            <person name="Kang S."/>
            <person name="Woloshuk C."/>
        </authorList>
    </citation>
    <scope>NUCLEOTIDE SEQUENCE</scope>
    <source>
        <strain evidence="3">4287</strain>
    </source>
</reference>
<dbReference type="PANTHER" id="PTHR34987:SF4">
    <property type="entry name" value="ALPHA-L-RHAMNOSIDASE C-TERMINAL DOMAIN-CONTAINING PROTEIN"/>
    <property type="match status" value="1"/>
</dbReference>
<dbReference type="Gene3D" id="2.60.420.10">
    <property type="entry name" value="Maltose phosphorylase, domain 3"/>
    <property type="match status" value="1"/>
</dbReference>
<evidence type="ECO:0000313" key="4">
    <source>
        <dbReference type="Proteomes" id="UP000009097"/>
    </source>
</evidence>
<dbReference type="Pfam" id="PF17389">
    <property type="entry name" value="Bac_rhamnosid6H"/>
    <property type="match status" value="1"/>
</dbReference>
<evidence type="ECO:0000259" key="1">
    <source>
        <dbReference type="Pfam" id="PF17389"/>
    </source>
</evidence>
<proteinExistence type="predicted"/>
<dbReference type="KEGG" id="fox:FOXG_11800"/>
<dbReference type="PANTHER" id="PTHR34987">
    <property type="entry name" value="C, PUTATIVE (AFU_ORTHOLOGUE AFUA_3G02880)-RELATED"/>
    <property type="match status" value="1"/>
</dbReference>
<protein>
    <recommendedName>
        <fullName evidence="5">Alpha-L-rhamnosidase C-terminal domain-containing protein</fullName>
    </recommendedName>
</protein>
<dbReference type="VEuPathDB" id="FungiDB:FOXG_11800"/>
<reference evidence="3" key="2">
    <citation type="journal article" date="2010" name="Nature">
        <title>Comparative genomics reveals mobile pathogenicity chromosomes in Fusarium.</title>
        <authorList>
            <person name="Ma L.J."/>
            <person name="van der Does H.C."/>
            <person name="Borkovich K.A."/>
            <person name="Coleman J.J."/>
            <person name="Daboussi M.J."/>
            <person name="Di Pietro A."/>
            <person name="Dufresne M."/>
            <person name="Freitag M."/>
            <person name="Grabherr M."/>
            <person name="Henrissat B."/>
            <person name="Houterman P.M."/>
            <person name="Kang S."/>
            <person name="Shim W.B."/>
            <person name="Woloshuk C."/>
            <person name="Xie X."/>
            <person name="Xu J.R."/>
            <person name="Antoniw J."/>
            <person name="Baker S.E."/>
            <person name="Bluhm B.H."/>
            <person name="Breakspear A."/>
            <person name="Brown D.W."/>
            <person name="Butchko R.A."/>
            <person name="Chapman S."/>
            <person name="Coulson R."/>
            <person name="Coutinho P.M."/>
            <person name="Danchin E.G."/>
            <person name="Diener A."/>
            <person name="Gale L.R."/>
            <person name="Gardiner D.M."/>
            <person name="Goff S."/>
            <person name="Hammond-Kosack K.E."/>
            <person name="Hilburn K."/>
            <person name="Hua-Van A."/>
            <person name="Jonkers W."/>
            <person name="Kazan K."/>
            <person name="Kodira C.D."/>
            <person name="Koehrsen M."/>
            <person name="Kumar L."/>
            <person name="Lee Y.H."/>
            <person name="Li L."/>
            <person name="Manners J.M."/>
            <person name="Miranda-Saavedra D."/>
            <person name="Mukherjee M."/>
            <person name="Park G."/>
            <person name="Park J."/>
            <person name="Park S.Y."/>
            <person name="Proctor R.H."/>
            <person name="Regev A."/>
            <person name="Ruiz-Roldan M.C."/>
            <person name="Sain D."/>
            <person name="Sakthikumar S."/>
            <person name="Sykes S."/>
            <person name="Schwartz D.C."/>
            <person name="Turgeon B.G."/>
            <person name="Wapinski I."/>
            <person name="Yoder O."/>
            <person name="Young S."/>
            <person name="Zeng Q."/>
            <person name="Zhou S."/>
            <person name="Galagan J."/>
            <person name="Cuomo C.A."/>
            <person name="Kistler H.C."/>
            <person name="Rep M."/>
        </authorList>
    </citation>
    <scope>NUCLEOTIDE SEQUENCE [LARGE SCALE GENOMIC DNA]</scope>
    <source>
        <strain evidence="3">4287</strain>
    </source>
</reference>